<dbReference type="GO" id="GO:0110001">
    <property type="term" value="C:toxin-antitoxin complex"/>
    <property type="evidence" value="ECO:0007669"/>
    <property type="project" value="InterPro"/>
</dbReference>
<proteinExistence type="inferred from homology"/>
<organism evidence="5 6">
    <name type="scientific">Nitratifractor salsuginis (strain DSM 16511 / JCM 12458 / E9I37-1)</name>
    <dbReference type="NCBI Taxonomy" id="749222"/>
    <lineage>
        <taxon>Bacteria</taxon>
        <taxon>Pseudomonadati</taxon>
        <taxon>Campylobacterota</taxon>
        <taxon>Epsilonproteobacteria</taxon>
        <taxon>Campylobacterales</taxon>
        <taxon>Sulfurovaceae</taxon>
        <taxon>Nitratifractor</taxon>
    </lineage>
</organism>
<dbReference type="InterPro" id="IPR008201">
    <property type="entry name" value="HepT-like"/>
</dbReference>
<reference evidence="5 6" key="1">
    <citation type="journal article" date="2011" name="Stand. Genomic Sci.">
        <title>Complete genome sequence of Nitratifractor salsuginis type strain (E9I37-1).</title>
        <authorList>
            <person name="Anderson I."/>
            <person name="Sikorski J."/>
            <person name="Zeytun A."/>
            <person name="Nolan M."/>
            <person name="Lapidus A."/>
            <person name="Lucas S."/>
            <person name="Hammon N."/>
            <person name="Deshpande S."/>
            <person name="Cheng J.F."/>
            <person name="Tapia R."/>
            <person name="Han C."/>
            <person name="Goodwin L."/>
            <person name="Pitluck S."/>
            <person name="Liolios K."/>
            <person name="Pagani I."/>
            <person name="Ivanova N."/>
            <person name="Huntemann M."/>
            <person name="Mavromatis K."/>
            <person name="Ovchinikova G."/>
            <person name="Pati A."/>
            <person name="Chen A."/>
            <person name="Palaniappan K."/>
            <person name="Land M."/>
            <person name="Hauser L."/>
            <person name="Brambilla E.M."/>
            <person name="Ngatchou-Djao O.D."/>
            <person name="Rohde M."/>
            <person name="Tindall B.J."/>
            <person name="Goker M."/>
            <person name="Detter J.C."/>
            <person name="Woyke T."/>
            <person name="Bristow J."/>
            <person name="Eisen J.A."/>
            <person name="Markowitz V."/>
            <person name="Hugenholtz P."/>
            <person name="Klenk H.P."/>
            <person name="Kyrpides N.C."/>
        </authorList>
    </citation>
    <scope>NUCLEOTIDE SEQUENCE [LARGE SCALE GENOMIC DNA]</scope>
    <source>
        <strain evidence="6">DSM 16511 / JCM 12458 / E9I37-1</strain>
    </source>
</reference>
<sequence length="105" mass="11875">MEKIEMIENIVQKYSFVSKALEDELLAKPAILMHLTSIAEQFSKLRNSEIVEKFDPSDIKGAVATRNFIAHDYDGVNLSVIEMTIRERLPVVKGVIEAILEDRNG</sequence>
<dbReference type="GO" id="GO:0016787">
    <property type="term" value="F:hydrolase activity"/>
    <property type="evidence" value="ECO:0007669"/>
    <property type="project" value="UniProtKB-KW"/>
</dbReference>
<evidence type="ECO:0008006" key="7">
    <source>
        <dbReference type="Google" id="ProtNLM"/>
    </source>
</evidence>
<dbReference type="KEGG" id="nsa:Nitsa_1047"/>
<dbReference type="HOGENOM" id="CLU_150499_0_0_7"/>
<evidence type="ECO:0000256" key="4">
    <source>
        <dbReference type="ARBA" id="ARBA00024207"/>
    </source>
</evidence>
<evidence type="ECO:0000256" key="1">
    <source>
        <dbReference type="ARBA" id="ARBA00022649"/>
    </source>
</evidence>
<evidence type="ECO:0000313" key="6">
    <source>
        <dbReference type="Proteomes" id="UP000008633"/>
    </source>
</evidence>
<dbReference type="GO" id="GO:0004540">
    <property type="term" value="F:RNA nuclease activity"/>
    <property type="evidence" value="ECO:0007669"/>
    <property type="project" value="InterPro"/>
</dbReference>
<dbReference type="EMBL" id="CP002452">
    <property type="protein sequence ID" value="ADV46305.1"/>
    <property type="molecule type" value="Genomic_DNA"/>
</dbReference>
<gene>
    <name evidence="5" type="ordered locus">Nitsa_1047</name>
</gene>
<dbReference type="Gene3D" id="1.20.120.580">
    <property type="entry name" value="bsu32300-like"/>
    <property type="match status" value="1"/>
</dbReference>
<dbReference type="STRING" id="749222.Nitsa_1047"/>
<accession>E6WXP8</accession>
<dbReference type="InterPro" id="IPR037038">
    <property type="entry name" value="HepT-like_sf"/>
</dbReference>
<dbReference type="Proteomes" id="UP000008633">
    <property type="component" value="Chromosome"/>
</dbReference>
<keyword evidence="3" id="KW-0378">Hydrolase</keyword>
<keyword evidence="6" id="KW-1185">Reference proteome</keyword>
<evidence type="ECO:0000256" key="3">
    <source>
        <dbReference type="ARBA" id="ARBA00022801"/>
    </source>
</evidence>
<reference evidence="6" key="2">
    <citation type="submission" date="2011-01" db="EMBL/GenBank/DDBJ databases">
        <title>The complete genome of Nitratifractor salsuginis DSM 16511.</title>
        <authorList>
            <consortium name="US DOE Joint Genome Institute (JGI-PGF)"/>
            <person name="Lucas S."/>
            <person name="Copeland A."/>
            <person name="Lapidus A."/>
            <person name="Bruce D."/>
            <person name="Goodwin L."/>
            <person name="Pitluck S."/>
            <person name="Kyrpides N."/>
            <person name="Mavromatis K."/>
            <person name="Ivanova N."/>
            <person name="Mikhailova N."/>
            <person name="Zeytun A."/>
            <person name="Detter J.C."/>
            <person name="Tapia R."/>
            <person name="Han C."/>
            <person name="Land M."/>
            <person name="Hauser L."/>
            <person name="Markowitz V."/>
            <person name="Cheng J.-F."/>
            <person name="Hugenholtz P."/>
            <person name="Woyke T."/>
            <person name="Wu D."/>
            <person name="Tindall B."/>
            <person name="Schuetze A."/>
            <person name="Brambilla E."/>
            <person name="Klenk H.-P."/>
            <person name="Eisen J.A."/>
        </authorList>
    </citation>
    <scope>NUCLEOTIDE SEQUENCE [LARGE SCALE GENOMIC DNA]</scope>
    <source>
        <strain evidence="6">DSM 16511 / JCM 12458 / E9I37-1</strain>
    </source>
</reference>
<name>E6WXP8_NITSE</name>
<keyword evidence="2" id="KW-0540">Nuclease</keyword>
<dbReference type="eggNOG" id="COG2361">
    <property type="taxonomic scope" value="Bacteria"/>
</dbReference>
<comment type="similarity">
    <text evidence="4">Belongs to the HepT RNase toxin family.</text>
</comment>
<dbReference type="Pfam" id="PF01934">
    <property type="entry name" value="HepT-like"/>
    <property type="match status" value="1"/>
</dbReference>
<protein>
    <recommendedName>
        <fullName evidence="7">DUF86 domain-containing protein</fullName>
    </recommendedName>
</protein>
<dbReference type="AlphaFoldDB" id="E6WXP8"/>
<evidence type="ECO:0000256" key="2">
    <source>
        <dbReference type="ARBA" id="ARBA00022722"/>
    </source>
</evidence>
<evidence type="ECO:0000313" key="5">
    <source>
        <dbReference type="EMBL" id="ADV46305.1"/>
    </source>
</evidence>
<keyword evidence="1" id="KW-1277">Toxin-antitoxin system</keyword>